<dbReference type="InterPro" id="IPR015004">
    <property type="entry name" value="MesX"/>
</dbReference>
<dbReference type="Proteomes" id="UP001207742">
    <property type="component" value="Unassembled WGS sequence"/>
</dbReference>
<sequence length="350" mass="40430">MEAIISESSKVNEQKYRENIQNTIKDNFVFTLKSTCLDENYHPSSQTRLTTNFANLARGANRQQNLRNALNMINNRFNALAHLDNPKGDRYLVELEIITVTMSIGDKNGINNLPLIEVLKTNIFDRKTSQRIEGIAGNNFSSYVRDYDFSILLIEHNKNKSNFCIPENFGDLHGKLYKCFVSSATYKEHFKMSPIICLSVSGNKTYTRTEYQHQVLGFEYLQDQYSITDEYFSKMGLKVRFFMPPNSVAPMAFYHSGDLLADYTDIGLISSISTMETFQKIYRPEIYNANSGAGKIYQPSLKHEDYSLTRVVYDREERSRLAVEQGKYAEEHFIKPYQDILEQWAAKFAN</sequence>
<name>A0ABT3IS39_9BACT</name>
<accession>A0ABT3IS39</accession>
<protein>
    <submittedName>
        <fullName evidence="1">DUF1852 domain-containing protein</fullName>
    </submittedName>
</protein>
<comment type="caution">
    <text evidence="1">The sequence shown here is derived from an EMBL/GenBank/DDBJ whole genome shotgun (WGS) entry which is preliminary data.</text>
</comment>
<keyword evidence="2" id="KW-1185">Reference proteome</keyword>
<evidence type="ECO:0000313" key="2">
    <source>
        <dbReference type="Proteomes" id="UP001207742"/>
    </source>
</evidence>
<organism evidence="1 2">
    <name type="scientific">Chitinophaga nivalis</name>
    <dbReference type="NCBI Taxonomy" id="2991709"/>
    <lineage>
        <taxon>Bacteria</taxon>
        <taxon>Pseudomonadati</taxon>
        <taxon>Bacteroidota</taxon>
        <taxon>Chitinophagia</taxon>
        <taxon>Chitinophagales</taxon>
        <taxon>Chitinophagaceae</taxon>
        <taxon>Chitinophaga</taxon>
    </lineage>
</organism>
<dbReference type="PIRSF" id="PIRSF034367">
    <property type="entry name" value="DUF1852"/>
    <property type="match status" value="1"/>
</dbReference>
<reference evidence="1 2" key="1">
    <citation type="submission" date="2022-10" db="EMBL/GenBank/DDBJ databases">
        <title>Chitinophaga nivalis PC15 sp. nov., isolated from Pyeongchang county, South Korea.</title>
        <authorList>
            <person name="Trinh H.N."/>
        </authorList>
    </citation>
    <scope>NUCLEOTIDE SEQUENCE [LARGE SCALE GENOMIC DNA]</scope>
    <source>
        <strain evidence="1 2">PC14</strain>
    </source>
</reference>
<proteinExistence type="predicted"/>
<dbReference type="RefSeq" id="WP_264733610.1">
    <property type="nucleotide sequence ID" value="NZ_JAPDNR010000001.1"/>
</dbReference>
<evidence type="ECO:0000313" key="1">
    <source>
        <dbReference type="EMBL" id="MCW3486795.1"/>
    </source>
</evidence>
<dbReference type="EMBL" id="JAPDNS010000002">
    <property type="protein sequence ID" value="MCW3486795.1"/>
    <property type="molecule type" value="Genomic_DNA"/>
</dbReference>
<gene>
    <name evidence="1" type="ORF">OL497_23055</name>
</gene>
<dbReference type="Pfam" id="PF08908">
    <property type="entry name" value="MesX"/>
    <property type="match status" value="1"/>
</dbReference>